<dbReference type="Proteomes" id="UP000051530">
    <property type="component" value="Unassembled WGS sequence"/>
</dbReference>
<proteinExistence type="predicted"/>
<dbReference type="SUPFAM" id="SSF58038">
    <property type="entry name" value="SNARE fusion complex"/>
    <property type="match status" value="1"/>
</dbReference>
<keyword evidence="2" id="KW-1133">Transmembrane helix</keyword>
<dbReference type="VEuPathDB" id="MicrosporidiaDB:M153_1000126364"/>
<reference evidence="3 4" key="1">
    <citation type="submission" date="2015-07" db="EMBL/GenBank/DDBJ databases">
        <title>The genome of Pseudoloma neurophilia, a relevant intracellular parasite of the zebrafish.</title>
        <authorList>
            <person name="Ndikumana S."/>
            <person name="Pelin A."/>
            <person name="Sanders J."/>
            <person name="Corradi N."/>
        </authorList>
    </citation>
    <scope>NUCLEOTIDE SEQUENCE [LARGE SCALE GENOMIC DNA]</scope>
    <source>
        <strain evidence="3 4">MK1</strain>
    </source>
</reference>
<evidence type="ECO:0000256" key="2">
    <source>
        <dbReference type="SAM" id="Phobius"/>
    </source>
</evidence>
<keyword evidence="1" id="KW-0175">Coiled coil</keyword>
<sequence>MENIEIIKNKIFLIESMMIENRSKKEIRTELSQINDLLEYIDGEDRNWVLSKISEIEKDLRKKKDSSADPFRRHNQQMDSFLAITMDNITNLQEQRQNINRMNKSLDRGSGGISSGIEYLKRLKQRNEGDLKILIGGVVSLILLVVFVSYVF</sequence>
<comment type="caution">
    <text evidence="3">The sequence shown here is derived from an EMBL/GenBank/DDBJ whole genome shotgun (WGS) entry which is preliminary data.</text>
</comment>
<name>A0A0R0M1L4_9MICR</name>
<feature type="transmembrane region" description="Helical" evidence="2">
    <location>
        <begin position="131"/>
        <end position="151"/>
    </location>
</feature>
<evidence type="ECO:0000256" key="1">
    <source>
        <dbReference type="SAM" id="Coils"/>
    </source>
</evidence>
<gene>
    <name evidence="3" type="ORF">M153_1000126364</name>
</gene>
<keyword evidence="2" id="KW-0812">Transmembrane</keyword>
<dbReference type="AlphaFoldDB" id="A0A0R0M1L4"/>
<dbReference type="EMBL" id="LGUB01000001">
    <property type="protein sequence ID" value="KRH95331.1"/>
    <property type="molecule type" value="Genomic_DNA"/>
</dbReference>
<feature type="coiled-coil region" evidence="1">
    <location>
        <begin position="82"/>
        <end position="109"/>
    </location>
</feature>
<organism evidence="3 4">
    <name type="scientific">Pseudoloma neurophilia</name>
    <dbReference type="NCBI Taxonomy" id="146866"/>
    <lineage>
        <taxon>Eukaryota</taxon>
        <taxon>Fungi</taxon>
        <taxon>Fungi incertae sedis</taxon>
        <taxon>Microsporidia</taxon>
        <taxon>Pseudoloma</taxon>
    </lineage>
</organism>
<accession>A0A0R0M1L4</accession>
<evidence type="ECO:0000313" key="3">
    <source>
        <dbReference type="EMBL" id="KRH95331.1"/>
    </source>
</evidence>
<protein>
    <submittedName>
        <fullName evidence="3">Uncharacterized protein</fullName>
    </submittedName>
</protein>
<evidence type="ECO:0000313" key="4">
    <source>
        <dbReference type="Proteomes" id="UP000051530"/>
    </source>
</evidence>
<keyword evidence="2" id="KW-0472">Membrane</keyword>
<keyword evidence="4" id="KW-1185">Reference proteome</keyword>